<evidence type="ECO:0000256" key="8">
    <source>
        <dbReference type="SAM" id="MobiDB-lite"/>
    </source>
</evidence>
<reference evidence="10 11" key="1">
    <citation type="submission" date="2024-04" db="EMBL/GenBank/DDBJ databases">
        <title>Tritrichomonas musculus Genome.</title>
        <authorList>
            <person name="Alves-Ferreira E."/>
            <person name="Grigg M."/>
            <person name="Lorenzi H."/>
            <person name="Galac M."/>
        </authorList>
    </citation>
    <scope>NUCLEOTIDE SEQUENCE [LARGE SCALE GENOMIC DNA]</scope>
    <source>
        <strain evidence="10 11">EAF2021</strain>
    </source>
</reference>
<evidence type="ECO:0000256" key="9">
    <source>
        <dbReference type="SAM" id="Phobius"/>
    </source>
</evidence>
<feature type="region of interest" description="Disordered" evidence="8">
    <location>
        <begin position="1"/>
        <end position="89"/>
    </location>
</feature>
<evidence type="ECO:0000256" key="4">
    <source>
        <dbReference type="ARBA" id="ARBA00022475"/>
    </source>
</evidence>
<feature type="transmembrane region" description="Helical" evidence="9">
    <location>
        <begin position="291"/>
        <end position="312"/>
    </location>
</feature>
<evidence type="ECO:0000313" key="11">
    <source>
        <dbReference type="Proteomes" id="UP001470230"/>
    </source>
</evidence>
<keyword evidence="4" id="KW-1003">Cell membrane</keyword>
<feature type="transmembrane region" description="Helical" evidence="9">
    <location>
        <begin position="461"/>
        <end position="479"/>
    </location>
</feature>
<feature type="transmembrane region" description="Helical" evidence="9">
    <location>
        <begin position="333"/>
        <end position="354"/>
    </location>
</feature>
<feature type="compositionally biased region" description="Polar residues" evidence="8">
    <location>
        <begin position="48"/>
        <end position="62"/>
    </location>
</feature>
<feature type="transmembrane region" description="Helical" evidence="9">
    <location>
        <begin position="259"/>
        <end position="285"/>
    </location>
</feature>
<organism evidence="10 11">
    <name type="scientific">Tritrichomonas musculus</name>
    <dbReference type="NCBI Taxonomy" id="1915356"/>
    <lineage>
        <taxon>Eukaryota</taxon>
        <taxon>Metamonada</taxon>
        <taxon>Parabasalia</taxon>
        <taxon>Tritrichomonadida</taxon>
        <taxon>Tritrichomonadidae</taxon>
        <taxon>Tritrichomonas</taxon>
    </lineage>
</organism>
<feature type="transmembrane region" description="Helical" evidence="9">
    <location>
        <begin position="230"/>
        <end position="252"/>
    </location>
</feature>
<evidence type="ECO:0000256" key="2">
    <source>
        <dbReference type="ARBA" id="ARBA00010199"/>
    </source>
</evidence>
<feature type="transmembrane region" description="Helical" evidence="9">
    <location>
        <begin position="191"/>
        <end position="210"/>
    </location>
</feature>
<comment type="subcellular location">
    <subcellularLocation>
        <location evidence="1">Cell membrane</location>
        <topology evidence="1">Multi-pass membrane protein</topology>
    </subcellularLocation>
</comment>
<protein>
    <recommendedName>
        <fullName evidence="12">MatE family protein</fullName>
    </recommendedName>
</protein>
<evidence type="ECO:0000313" key="10">
    <source>
        <dbReference type="EMBL" id="KAK8882487.1"/>
    </source>
</evidence>
<evidence type="ECO:0000256" key="1">
    <source>
        <dbReference type="ARBA" id="ARBA00004651"/>
    </source>
</evidence>
<keyword evidence="3" id="KW-0813">Transport</keyword>
<evidence type="ECO:0000256" key="5">
    <source>
        <dbReference type="ARBA" id="ARBA00022692"/>
    </source>
</evidence>
<dbReference type="PANTHER" id="PTHR43549:SF2">
    <property type="entry name" value="MULTIDRUG RESISTANCE PROTEIN NORM-RELATED"/>
    <property type="match status" value="1"/>
</dbReference>
<dbReference type="EMBL" id="JAPFFF010000009">
    <property type="protein sequence ID" value="KAK8882487.1"/>
    <property type="molecule type" value="Genomic_DNA"/>
</dbReference>
<feature type="transmembrane region" description="Helical" evidence="9">
    <location>
        <begin position="155"/>
        <end position="179"/>
    </location>
</feature>
<gene>
    <name evidence="10" type="ORF">M9Y10_045129</name>
</gene>
<evidence type="ECO:0008006" key="12">
    <source>
        <dbReference type="Google" id="ProtNLM"/>
    </source>
</evidence>
<evidence type="ECO:0000256" key="6">
    <source>
        <dbReference type="ARBA" id="ARBA00022989"/>
    </source>
</evidence>
<comment type="caution">
    <text evidence="10">The sequence shown here is derived from an EMBL/GenBank/DDBJ whole genome shotgun (WGS) entry which is preliminary data.</text>
</comment>
<feature type="transmembrane region" description="Helical" evidence="9">
    <location>
        <begin position="491"/>
        <end position="510"/>
    </location>
</feature>
<name>A0ABR2JUD1_9EUKA</name>
<keyword evidence="11" id="KW-1185">Reference proteome</keyword>
<proteinExistence type="inferred from homology"/>
<dbReference type="PANTHER" id="PTHR43549">
    <property type="entry name" value="MULTIDRUG RESISTANCE PROTEIN YPNP-RELATED"/>
    <property type="match status" value="1"/>
</dbReference>
<dbReference type="CDD" id="cd12082">
    <property type="entry name" value="MATE_like"/>
    <property type="match status" value="1"/>
</dbReference>
<feature type="transmembrane region" description="Helical" evidence="9">
    <location>
        <begin position="522"/>
        <end position="542"/>
    </location>
</feature>
<keyword evidence="6 9" id="KW-1133">Transmembrane helix</keyword>
<comment type="similarity">
    <text evidence="2">Belongs to the multi antimicrobial extrusion (MATE) (TC 2.A.66.1) family.</text>
</comment>
<keyword evidence="5 9" id="KW-0812">Transmembrane</keyword>
<dbReference type="Proteomes" id="UP001470230">
    <property type="component" value="Unassembled WGS sequence"/>
</dbReference>
<dbReference type="InterPro" id="IPR002528">
    <property type="entry name" value="MATE_fam"/>
</dbReference>
<sequence>MLDQSGNPDLLPPADDHPKRTIFSKKNRDLDSGDMNQPLKDDIRTHLLTPSNPTEPDNSKNIAGTDIDGNVESLNESTEEKIEDVSEVSKPSGLTDEDIALGMKPPLKTLLILSIGPFVSQLTQALFGLIDTMWIEKALGDKGVTEVSTYSNFDTIGRAFGFFLNVAASTKISALFGAGLGMQAPQLISDLLRVAFLFSLFVPAVLIPILKPAAYWFGANKEIVDEGFEYILPVIACAFIPIIYLTFCGTLLAEGRTLIFALLQTITLILNVLLFDPLFLLVFKWGMLGNALATIFAEGIPMVVITTLYYCGKFSVKPKFGDLFKRFSPHAIPALKVGFSQLFYQLSLAVPGIVLRKFLGLSSTEETFVDIVAGFNAQIRFYQIVLMVTAAVTMGFLPCASYAVGATRYKRVLALLKHVCWISFGWSIITMIFTVGIPAQISKMFSSSPTYLVYATQFVRNSNVVAFLIPVALIIQALLQSLQLGTQATIISIGTQLFPLPVFSAVLYFTDKHNPGRLLYAYPIQQALGVLISLPLGIKPMIHIIKNAKIEKEYVDTSGRIVVEHDQNASSEAITEPLNQELEDINKVTEV</sequence>
<keyword evidence="7 9" id="KW-0472">Membrane</keyword>
<accession>A0ABR2JUD1</accession>
<evidence type="ECO:0000256" key="7">
    <source>
        <dbReference type="ARBA" id="ARBA00023136"/>
    </source>
</evidence>
<feature type="transmembrane region" description="Helical" evidence="9">
    <location>
        <begin position="384"/>
        <end position="407"/>
    </location>
</feature>
<feature type="transmembrane region" description="Helical" evidence="9">
    <location>
        <begin position="419"/>
        <end position="441"/>
    </location>
</feature>
<evidence type="ECO:0000256" key="3">
    <source>
        <dbReference type="ARBA" id="ARBA00022448"/>
    </source>
</evidence>
<dbReference type="InterPro" id="IPR052031">
    <property type="entry name" value="Membrane_Transporter-Flippase"/>
</dbReference>
<dbReference type="Pfam" id="PF01554">
    <property type="entry name" value="MatE"/>
    <property type="match status" value="2"/>
</dbReference>